<dbReference type="GO" id="GO:0005524">
    <property type="term" value="F:ATP binding"/>
    <property type="evidence" value="ECO:0007669"/>
    <property type="project" value="UniProtKB-UniRule"/>
</dbReference>
<dbReference type="RefSeq" id="WP_112785097.1">
    <property type="nucleotide sequence ID" value="NZ_CP030041.1"/>
</dbReference>
<dbReference type="GO" id="GO:0005737">
    <property type="term" value="C:cytoplasm"/>
    <property type="evidence" value="ECO:0007669"/>
    <property type="project" value="InterPro"/>
</dbReference>
<feature type="binding site" evidence="7">
    <location>
        <position position="197"/>
    </location>
    <ligand>
        <name>L-glutamine</name>
        <dbReference type="ChEBI" id="CHEBI:58359"/>
    </ligand>
</feature>
<evidence type="ECO:0000313" key="12">
    <source>
        <dbReference type="Proteomes" id="UP000248688"/>
    </source>
</evidence>
<comment type="pathway">
    <text evidence="1 7 8">Cofactor biosynthesis; NAD(+) biosynthesis; NAD(+) from deamido-NAD(+) (L-Gln route): step 1/1.</text>
</comment>
<dbReference type="GO" id="GO:0003952">
    <property type="term" value="F:NAD+ synthase (glutamine-hydrolyzing) activity"/>
    <property type="evidence" value="ECO:0007669"/>
    <property type="project" value="UniProtKB-UniRule"/>
</dbReference>
<dbReference type="InterPro" id="IPR014729">
    <property type="entry name" value="Rossmann-like_a/b/a_fold"/>
</dbReference>
<evidence type="ECO:0000256" key="3">
    <source>
        <dbReference type="ARBA" id="ARBA00022598"/>
    </source>
</evidence>
<dbReference type="PROSITE" id="PS50263">
    <property type="entry name" value="CN_HYDROLASE"/>
    <property type="match status" value="1"/>
</dbReference>
<dbReference type="CDD" id="cd07570">
    <property type="entry name" value="GAT_Gln-NAD-synth"/>
    <property type="match status" value="1"/>
</dbReference>
<evidence type="ECO:0000256" key="9">
    <source>
        <dbReference type="RuleBase" id="RU003811"/>
    </source>
</evidence>
<dbReference type="OrthoDB" id="9803818at2"/>
<dbReference type="PIRSF" id="PIRSF006630">
    <property type="entry name" value="NADS_GAT"/>
    <property type="match status" value="1"/>
</dbReference>
<comment type="caution">
    <text evidence="7">Lacks conserved residue(s) required for the propagation of feature annotation.</text>
</comment>
<dbReference type="InterPro" id="IPR036526">
    <property type="entry name" value="C-N_Hydrolase_sf"/>
</dbReference>
<protein>
    <recommendedName>
        <fullName evidence="7 8">Glutamine-dependent NAD(+) synthetase</fullName>
        <ecNumber evidence="7 8">6.3.5.1</ecNumber>
    </recommendedName>
    <alternativeName>
        <fullName evidence="7 8">NAD(+) synthase [glutamine-hydrolyzing]</fullName>
    </alternativeName>
</protein>
<evidence type="ECO:0000256" key="2">
    <source>
        <dbReference type="ARBA" id="ARBA00007145"/>
    </source>
</evidence>
<dbReference type="AlphaFoldDB" id="A0A2Z4IKT2"/>
<dbReference type="NCBIfam" id="TIGR00552">
    <property type="entry name" value="nadE"/>
    <property type="match status" value="1"/>
</dbReference>
<dbReference type="Proteomes" id="UP000248688">
    <property type="component" value="Chromosome"/>
</dbReference>
<sequence length="617" mass="69834">MSILKIGGATVNQTPLDWEGNLKNITDAITEAKSKGIELLCFPELAITGYGSEDLFLSRWYPEKAFGQLKKLLPLTKDITVCIGVPVRIGELLFNCTAVLEDNKVLGFMAKQFLAIDGVHYEFRWFTPWKAGKITSLDFYGTSVPFGDIVFNKKGVTYGFEICEDAWRGDLRPGYRLKDRNVDLIFNPSASHFAMRKSAHREELVIESSASLDAAYFYVNLLGNEAGRMIFDGEVLFAQNGKLLVKNKLLSYKPYQVYDWDFTKSPAPSPAIDSSHNQNEEFTAAVCLALFDYMRKSRSTGFVLSLSGGADSSSIATLVAEMVKRGVRELGLDNFLKRAHLTISLDENTTIKSIVKHVLTTAYQGSENSSEDTLASARCLAESLGATFYDWKISEEVSSYTQKIETAIDRKLTWSQDDITLQNIQARVRAPVIWMLANLNNALLLATSNRSEGDVGYATMDGDTSGSISPIAAVDKDFILQWLRWAEEELGYEGLRRVNSLQPTAELRPQEQHQTDEQDLMPYPVIVEIERLAIRDRRKPADIYLILKQELDISPVQLKNYIHKFFRLWSRNQWKRERLAPSFHLDDFNVDPKTWCRFPILSGGFTEELHELDQIDE</sequence>
<feature type="binding site" evidence="7">
    <location>
        <position position="452"/>
    </location>
    <ligand>
        <name>deamido-NAD(+)</name>
        <dbReference type="ChEBI" id="CHEBI:58437"/>
        <note>ligand shared between two neighboring subunits</note>
    </ligand>
</feature>
<evidence type="ECO:0000256" key="7">
    <source>
        <dbReference type="HAMAP-Rule" id="MF_02090"/>
    </source>
</evidence>
<dbReference type="InterPro" id="IPR003010">
    <property type="entry name" value="C-N_Hydrolase"/>
</dbReference>
<evidence type="ECO:0000259" key="10">
    <source>
        <dbReference type="PROSITE" id="PS50263"/>
    </source>
</evidence>
<dbReference type="GO" id="GO:0008795">
    <property type="term" value="F:NAD+ synthase activity"/>
    <property type="evidence" value="ECO:0007669"/>
    <property type="project" value="UniProtKB-UniRule"/>
</dbReference>
<comment type="similarity">
    <text evidence="9">Belongs to the NAD synthetase family.</text>
</comment>
<feature type="binding site" evidence="7">
    <location>
        <position position="447"/>
    </location>
    <ligand>
        <name>ATP</name>
        <dbReference type="ChEBI" id="CHEBI:30616"/>
    </ligand>
</feature>
<dbReference type="SUPFAM" id="SSF56317">
    <property type="entry name" value="Carbon-nitrogen hydrolase"/>
    <property type="match status" value="1"/>
</dbReference>
<keyword evidence="6 7" id="KW-0520">NAD</keyword>
<dbReference type="PANTHER" id="PTHR23090:SF9">
    <property type="entry name" value="GLUTAMINE-DEPENDENT NAD(+) SYNTHETASE"/>
    <property type="match status" value="1"/>
</dbReference>
<dbReference type="EMBL" id="CP030041">
    <property type="protein sequence ID" value="AWW31722.1"/>
    <property type="molecule type" value="Genomic_DNA"/>
</dbReference>
<proteinExistence type="inferred from homology"/>
<reference evidence="11 12" key="1">
    <citation type="submission" date="2018-06" db="EMBL/GenBank/DDBJ databases">
        <title>Echinicola strongylocentroti sp. nov., isolated from a sea urchin Strongylocentrotus intermedius.</title>
        <authorList>
            <person name="Bae S.S."/>
        </authorList>
    </citation>
    <scope>NUCLEOTIDE SEQUENCE [LARGE SCALE GENOMIC DNA]</scope>
    <source>
        <strain evidence="11 12">MEBiC08714</strain>
    </source>
</reference>
<feature type="binding site" evidence="7">
    <location>
        <position position="423"/>
    </location>
    <ligand>
        <name>deamido-NAD(+)</name>
        <dbReference type="ChEBI" id="CHEBI:58437"/>
        <note>ligand shared between two neighboring subunits</note>
    </ligand>
</feature>
<dbReference type="EC" id="6.3.5.1" evidence="7 8"/>
<feature type="active site" description="For glutaminase activity" evidence="7">
    <location>
        <position position="111"/>
    </location>
</feature>
<feature type="domain" description="CN hydrolase" evidence="10">
    <location>
        <begin position="4"/>
        <end position="264"/>
    </location>
</feature>
<dbReference type="UniPathway" id="UPA00253">
    <property type="reaction ID" value="UER00334"/>
</dbReference>
<dbReference type="InterPro" id="IPR014445">
    <property type="entry name" value="Gln-dep_NAD_synthase"/>
</dbReference>
<name>A0A2Z4IKT2_9BACT</name>
<dbReference type="KEGG" id="est:DN752_17180"/>
<dbReference type="PANTHER" id="PTHR23090">
    <property type="entry name" value="NH 3 /GLUTAMINE-DEPENDENT NAD + SYNTHETASE"/>
    <property type="match status" value="1"/>
</dbReference>
<evidence type="ECO:0000256" key="1">
    <source>
        <dbReference type="ARBA" id="ARBA00005188"/>
    </source>
</evidence>
<organism evidence="11 12">
    <name type="scientific">Echinicola strongylocentroti</name>
    <dbReference type="NCBI Taxonomy" id="1795355"/>
    <lineage>
        <taxon>Bacteria</taxon>
        <taxon>Pseudomonadati</taxon>
        <taxon>Bacteroidota</taxon>
        <taxon>Cytophagia</taxon>
        <taxon>Cytophagales</taxon>
        <taxon>Cyclobacteriaceae</taxon>
        <taxon>Echinicola</taxon>
    </lineage>
</organism>
<evidence type="ECO:0000313" key="11">
    <source>
        <dbReference type="EMBL" id="AWW31722.1"/>
    </source>
</evidence>
<dbReference type="InterPro" id="IPR022310">
    <property type="entry name" value="NAD/GMP_synthase"/>
</dbReference>
<feature type="active site" description="Proton acceptor; for glutaminase activity" evidence="7">
    <location>
        <position position="44"/>
    </location>
</feature>
<dbReference type="GO" id="GO:0004359">
    <property type="term" value="F:glutaminase activity"/>
    <property type="evidence" value="ECO:0007669"/>
    <property type="project" value="InterPro"/>
</dbReference>
<dbReference type="CDD" id="cd00553">
    <property type="entry name" value="NAD_synthase"/>
    <property type="match status" value="1"/>
</dbReference>
<feature type="binding site" evidence="7">
    <location>
        <position position="191"/>
    </location>
    <ligand>
        <name>L-glutamine</name>
        <dbReference type="ChEBI" id="CHEBI:58359"/>
    </ligand>
</feature>
<keyword evidence="5 7" id="KW-0067">ATP-binding</keyword>
<dbReference type="HAMAP" id="MF_02090">
    <property type="entry name" value="NadE_glutamine_dep"/>
    <property type="match status" value="1"/>
</dbReference>
<feature type="active site" description="Nucleophile; for glutaminase activity" evidence="7">
    <location>
        <position position="163"/>
    </location>
</feature>
<keyword evidence="4 7" id="KW-0547">Nucleotide-binding</keyword>
<dbReference type="SUPFAM" id="SSF52402">
    <property type="entry name" value="Adenine nucleotide alpha hydrolases-like"/>
    <property type="match status" value="1"/>
</dbReference>
<comment type="similarity">
    <text evidence="2 7 8">In the C-terminal section; belongs to the NAD synthetase family.</text>
</comment>
<keyword evidence="12" id="KW-1185">Reference proteome</keyword>
<feature type="binding site" evidence="7">
    <location>
        <position position="575"/>
    </location>
    <ligand>
        <name>deamido-NAD(+)</name>
        <dbReference type="ChEBI" id="CHEBI:58437"/>
        <note>ligand shared between two neighboring subunits</note>
    </ligand>
</feature>
<comment type="function">
    <text evidence="7">Catalyzes the ATP-dependent amidation of deamido-NAD to form NAD. Uses L-glutamine as a nitrogen source.</text>
</comment>
<evidence type="ECO:0000256" key="5">
    <source>
        <dbReference type="ARBA" id="ARBA00022840"/>
    </source>
</evidence>
<dbReference type="InterPro" id="IPR003694">
    <property type="entry name" value="NAD_synthase"/>
</dbReference>
<dbReference type="Gene3D" id="3.40.50.620">
    <property type="entry name" value="HUPs"/>
    <property type="match status" value="1"/>
</dbReference>
<evidence type="ECO:0000256" key="6">
    <source>
        <dbReference type="ARBA" id="ARBA00023027"/>
    </source>
</evidence>
<accession>A0A2Z4IKT2</accession>
<keyword evidence="3 7" id="KW-0436">Ligase</keyword>
<evidence type="ECO:0000256" key="4">
    <source>
        <dbReference type="ARBA" id="ARBA00022741"/>
    </source>
</evidence>
<comment type="catalytic activity">
    <reaction evidence="7 8">
        <text>deamido-NAD(+) + L-glutamine + ATP + H2O = L-glutamate + AMP + diphosphate + NAD(+) + H(+)</text>
        <dbReference type="Rhea" id="RHEA:24384"/>
        <dbReference type="ChEBI" id="CHEBI:15377"/>
        <dbReference type="ChEBI" id="CHEBI:15378"/>
        <dbReference type="ChEBI" id="CHEBI:29985"/>
        <dbReference type="ChEBI" id="CHEBI:30616"/>
        <dbReference type="ChEBI" id="CHEBI:33019"/>
        <dbReference type="ChEBI" id="CHEBI:57540"/>
        <dbReference type="ChEBI" id="CHEBI:58359"/>
        <dbReference type="ChEBI" id="CHEBI:58437"/>
        <dbReference type="ChEBI" id="CHEBI:456215"/>
        <dbReference type="EC" id="6.3.5.1"/>
    </reaction>
</comment>
<gene>
    <name evidence="7 11" type="primary">nadE</name>
    <name evidence="11" type="ORF">DN752_17180</name>
</gene>
<dbReference type="Pfam" id="PF00795">
    <property type="entry name" value="CN_hydrolase"/>
    <property type="match status" value="1"/>
</dbReference>
<dbReference type="Gene3D" id="3.60.110.10">
    <property type="entry name" value="Carbon-nitrogen hydrolase"/>
    <property type="match status" value="1"/>
</dbReference>
<dbReference type="GO" id="GO:0009435">
    <property type="term" value="P:NAD+ biosynthetic process"/>
    <property type="evidence" value="ECO:0007669"/>
    <property type="project" value="UniProtKB-UniRule"/>
</dbReference>
<dbReference type="Pfam" id="PF02540">
    <property type="entry name" value="NAD_synthase"/>
    <property type="match status" value="1"/>
</dbReference>
<evidence type="ECO:0000256" key="8">
    <source>
        <dbReference type="PIRNR" id="PIRNR006630"/>
    </source>
</evidence>